<evidence type="ECO:0000313" key="2">
    <source>
        <dbReference type="EMBL" id="GAB1581614.1"/>
    </source>
</evidence>
<keyword evidence="3" id="KW-1185">Reference proteome</keyword>
<organism evidence="2 3">
    <name type="scientific">Phyllobacterium phragmitis</name>
    <dbReference type="NCBI Taxonomy" id="2670329"/>
    <lineage>
        <taxon>Bacteria</taxon>
        <taxon>Pseudomonadati</taxon>
        <taxon>Pseudomonadota</taxon>
        <taxon>Alphaproteobacteria</taxon>
        <taxon>Hyphomicrobiales</taxon>
        <taxon>Phyllobacteriaceae</taxon>
        <taxon>Phyllobacterium</taxon>
    </lineage>
</organism>
<reference evidence="2 3" key="1">
    <citation type="submission" date="2024-10" db="EMBL/GenBank/DDBJ databases">
        <title>Isolation, draft genome sequencing and identification of Phyllobacterium sp. NSA23, isolated from leaf soil.</title>
        <authorList>
            <person name="Akita H."/>
        </authorList>
    </citation>
    <scope>NUCLEOTIDE SEQUENCE [LARGE SCALE GENOMIC DNA]</scope>
    <source>
        <strain evidence="2 3">NSA23</strain>
    </source>
</reference>
<gene>
    <name evidence="2" type="ORF">PPNSA23_15570</name>
</gene>
<accession>A0ABQ0GY64</accession>
<dbReference type="RefSeq" id="WP_407864414.1">
    <property type="nucleotide sequence ID" value="NZ_BAAFZP010000001.1"/>
</dbReference>
<dbReference type="EMBL" id="BAAFZP010000001">
    <property type="protein sequence ID" value="GAB1581614.1"/>
    <property type="molecule type" value="Genomic_DNA"/>
</dbReference>
<feature type="signal peptide" evidence="1">
    <location>
        <begin position="1"/>
        <end position="25"/>
    </location>
</feature>
<proteinExistence type="predicted"/>
<feature type="chain" id="PRO_5047202429" evidence="1">
    <location>
        <begin position="26"/>
        <end position="210"/>
    </location>
</feature>
<evidence type="ECO:0000313" key="3">
    <source>
        <dbReference type="Proteomes" id="UP001628091"/>
    </source>
</evidence>
<comment type="caution">
    <text evidence="2">The sequence shown here is derived from an EMBL/GenBank/DDBJ whole genome shotgun (WGS) entry which is preliminary data.</text>
</comment>
<sequence length="210" mass="23739">MRRSTLLFHGFTALLVAALTTPVLAAANTDPDWPCIQRKVPQLSIAQVWTGSALPESATEWEKDPKITELVTEMAARRNPIEEAEKMLAGYVASLPEDQVNDKLMQVFQGLFDRLNSERGQVISGISRYAAKQRDLADDLRRQAQELDALRAKPDADQAELAKLNDRVTWETRIFEERAQSLTYICEVPTIIEQRLYKLANIISQSIIKE</sequence>
<dbReference type="Proteomes" id="UP001628091">
    <property type="component" value="Unassembled WGS sequence"/>
</dbReference>
<evidence type="ECO:0000256" key="1">
    <source>
        <dbReference type="SAM" id="SignalP"/>
    </source>
</evidence>
<protein>
    <submittedName>
        <fullName evidence="2">Uncharacterized protein</fullName>
    </submittedName>
</protein>
<name>A0ABQ0GY64_9HYPH</name>
<keyword evidence="1" id="KW-0732">Signal</keyword>